<evidence type="ECO:0000256" key="1">
    <source>
        <dbReference type="SAM" id="MobiDB-lite"/>
    </source>
</evidence>
<dbReference type="HOGENOM" id="CLU_110604_0_0_4"/>
<dbReference type="Proteomes" id="UP000002705">
    <property type="component" value="Chromosome 2"/>
</dbReference>
<evidence type="ECO:0008006" key="4">
    <source>
        <dbReference type="Google" id="ProtNLM"/>
    </source>
</evidence>
<dbReference type="PATRIC" id="fig|482957.22.peg.6177"/>
<dbReference type="KEGG" id="bur:Bcep18194_B2400"/>
<feature type="compositionally biased region" description="Low complexity" evidence="1">
    <location>
        <begin position="11"/>
        <end position="26"/>
    </location>
</feature>
<dbReference type="AlphaFoldDB" id="Q392V5"/>
<feature type="region of interest" description="Disordered" evidence="1">
    <location>
        <begin position="1"/>
        <end position="26"/>
    </location>
</feature>
<sequence>MRYGWAGCVGASSSRTRPAAPAASSPPFRLSAFPLRNRIAPCDVPTALHRRASHGKLRVFRFQRRLMTALTVIHLNGPINSGKTTIGLALAHVLPDARFIDGDDHDAPEDAPFDVQWAIALERLVTQITNARERHLVIAYPIGETEYERLRAACEARDARLFVVTLAPPEAVASSNRGSRALTDWERNRIAEMYREGYASRPFSQMVLDTSDATPDVCAARIAQHVAATES</sequence>
<reference evidence="2" key="1">
    <citation type="submission" date="2005-10" db="EMBL/GenBank/DDBJ databases">
        <title>Complete sequence of chromosome 2 of Burkholderia sp. 383.</title>
        <authorList>
            <consortium name="US DOE Joint Genome Institute"/>
            <person name="Copeland A."/>
            <person name="Lucas S."/>
            <person name="Lapidus A."/>
            <person name="Barry K."/>
            <person name="Detter J.C."/>
            <person name="Glavina T."/>
            <person name="Hammon N."/>
            <person name="Israni S."/>
            <person name="Pitluck S."/>
            <person name="Chain P."/>
            <person name="Malfatti S."/>
            <person name="Shin M."/>
            <person name="Vergez L."/>
            <person name="Schmutz J."/>
            <person name="Larimer F."/>
            <person name="Land M."/>
            <person name="Kyrpides N."/>
            <person name="Lykidis A."/>
            <person name="Richardson P."/>
        </authorList>
    </citation>
    <scope>NUCLEOTIDE SEQUENCE [LARGE SCALE GENOMIC DNA]</scope>
    <source>
        <strain evidence="2">383</strain>
    </source>
</reference>
<dbReference type="SUPFAM" id="SSF52540">
    <property type="entry name" value="P-loop containing nucleoside triphosphate hydrolases"/>
    <property type="match status" value="1"/>
</dbReference>
<proteinExistence type="predicted"/>
<dbReference type="InterPro" id="IPR027417">
    <property type="entry name" value="P-loop_NTPase"/>
</dbReference>
<organism evidence="2 3">
    <name type="scientific">Burkholderia lata (strain ATCC 17760 / DSM 23089 / LMG 22485 / NCIMB 9086 / R18194 / 383)</name>
    <dbReference type="NCBI Taxonomy" id="482957"/>
    <lineage>
        <taxon>Bacteria</taxon>
        <taxon>Pseudomonadati</taxon>
        <taxon>Pseudomonadota</taxon>
        <taxon>Betaproteobacteria</taxon>
        <taxon>Burkholderiales</taxon>
        <taxon>Burkholderiaceae</taxon>
        <taxon>Burkholderia</taxon>
        <taxon>Burkholderia cepacia complex</taxon>
    </lineage>
</organism>
<evidence type="ECO:0000313" key="3">
    <source>
        <dbReference type="Proteomes" id="UP000002705"/>
    </source>
</evidence>
<dbReference type="EMBL" id="CP000152">
    <property type="protein sequence ID" value="ABB12511.1"/>
    <property type="molecule type" value="Genomic_DNA"/>
</dbReference>
<accession>Q392V5</accession>
<gene>
    <name evidence="2" type="ordered locus">Bcep18194_B2400</name>
</gene>
<name>Q392V5_BURL3</name>
<keyword evidence="3" id="KW-1185">Reference proteome</keyword>
<protein>
    <recommendedName>
        <fullName evidence="4">Shikimate kinase</fullName>
    </recommendedName>
</protein>
<evidence type="ECO:0000313" key="2">
    <source>
        <dbReference type="EMBL" id="ABB12511.1"/>
    </source>
</evidence>
<dbReference type="Gene3D" id="3.40.50.300">
    <property type="entry name" value="P-loop containing nucleotide triphosphate hydrolases"/>
    <property type="match status" value="1"/>
</dbReference>